<dbReference type="Proteomes" id="UP001159363">
    <property type="component" value="Chromosome 3"/>
</dbReference>
<dbReference type="PANTHER" id="PTHR45749:SF33">
    <property type="entry name" value="ZINC FINGER MYM-TYPE PROTEIN 1"/>
    <property type="match status" value="1"/>
</dbReference>
<name>A0ABQ9I3Q6_9NEOP</name>
<dbReference type="PANTHER" id="PTHR45749">
    <property type="match status" value="1"/>
</dbReference>
<evidence type="ECO:0000313" key="3">
    <source>
        <dbReference type="Proteomes" id="UP001159363"/>
    </source>
</evidence>
<evidence type="ECO:0008006" key="4">
    <source>
        <dbReference type="Google" id="ProtNLM"/>
    </source>
</evidence>
<reference evidence="2 3" key="1">
    <citation type="submission" date="2023-02" db="EMBL/GenBank/DDBJ databases">
        <title>LHISI_Scaffold_Assembly.</title>
        <authorList>
            <person name="Stuart O.P."/>
            <person name="Cleave R."/>
            <person name="Magrath M.J.L."/>
            <person name="Mikheyev A.S."/>
        </authorList>
    </citation>
    <scope>NUCLEOTIDE SEQUENCE [LARGE SCALE GENOMIC DNA]</scope>
    <source>
        <strain evidence="2">Daus_M_001</strain>
        <tissue evidence="2">Leg muscle</tissue>
    </source>
</reference>
<protein>
    <recommendedName>
        <fullName evidence="4">HAT C-terminal dimerisation domain-containing protein</fullName>
    </recommendedName>
</protein>
<sequence>MPQSCDFFSNMESMYVFVSHSPARWAILKEHLVEAVLPIAKRCPVILKSLDYILQEMSTTLPQKIYSTVVGLKKYFSSFEGLVMAVFWHKLLSCIDERSVIIPAKVTSVEVEVDLIRNLQQEIQKLRDSWADILQESRLVAQEMELPPVFFRKRNSLHNIATPDASDQLTAEEKYLEPIFMNVCIALRLFSTLPLTVASAEKAFSKLGNKLETWQRASISRQSLN</sequence>
<comment type="caution">
    <text evidence="2">The sequence shown here is derived from an EMBL/GenBank/DDBJ whole genome shotgun (WGS) entry which is preliminary data.</text>
</comment>
<gene>
    <name evidence="2" type="ORF">PR048_010803</name>
</gene>
<keyword evidence="1" id="KW-0175">Coiled coil</keyword>
<accession>A0ABQ9I3Q6</accession>
<evidence type="ECO:0000256" key="1">
    <source>
        <dbReference type="SAM" id="Coils"/>
    </source>
</evidence>
<evidence type="ECO:0000313" key="2">
    <source>
        <dbReference type="EMBL" id="KAJ8891287.1"/>
    </source>
</evidence>
<dbReference type="EMBL" id="JARBHB010000003">
    <property type="protein sequence ID" value="KAJ8891287.1"/>
    <property type="molecule type" value="Genomic_DNA"/>
</dbReference>
<keyword evidence="3" id="KW-1185">Reference proteome</keyword>
<proteinExistence type="predicted"/>
<organism evidence="2 3">
    <name type="scientific">Dryococelus australis</name>
    <dbReference type="NCBI Taxonomy" id="614101"/>
    <lineage>
        <taxon>Eukaryota</taxon>
        <taxon>Metazoa</taxon>
        <taxon>Ecdysozoa</taxon>
        <taxon>Arthropoda</taxon>
        <taxon>Hexapoda</taxon>
        <taxon>Insecta</taxon>
        <taxon>Pterygota</taxon>
        <taxon>Neoptera</taxon>
        <taxon>Polyneoptera</taxon>
        <taxon>Phasmatodea</taxon>
        <taxon>Verophasmatodea</taxon>
        <taxon>Anareolatae</taxon>
        <taxon>Phasmatidae</taxon>
        <taxon>Eurycanthinae</taxon>
        <taxon>Dryococelus</taxon>
    </lineage>
</organism>
<feature type="coiled-coil region" evidence="1">
    <location>
        <begin position="109"/>
        <end position="136"/>
    </location>
</feature>